<dbReference type="InterPro" id="IPR012924">
    <property type="entry name" value="TfuA_core"/>
</dbReference>
<sequence length="221" mass="24489">MLFSRKHKPAVFVGPSLSNPQNDSLFEIRPPIQAGDLNALKGSGQPVLIIDGLFGSTMSITVVECLEFLQAGGILLGSSSMGALRAADCYNNGMVGIGQIFQGYLLGYYRSDTDVAVRYHAGSYDEITLSYVHIDRLICFLTQSGLLSRVDARKILSQVRAISWYDRYIDRIVDIVCSHSAGIEGNQLIKLFKDEALHPKKEDAKLAIHYFTQFYLARCES</sequence>
<gene>
    <name evidence="2" type="ORF">C7387_2820</name>
</gene>
<keyword evidence="3" id="KW-1185">Reference proteome</keyword>
<dbReference type="GeneID" id="66904819"/>
<feature type="domain" description="TfuA-like core" evidence="1">
    <location>
        <begin position="51"/>
        <end position="167"/>
    </location>
</feature>
<reference evidence="2 3" key="1">
    <citation type="submission" date="2018-10" db="EMBL/GenBank/DDBJ databases">
        <title>Genomic Encyclopedia of Type Strains, Phase IV (KMG-IV): sequencing the most valuable type-strain genomes for metagenomic binning, comparative biology and taxonomic classification.</title>
        <authorList>
            <person name="Goeker M."/>
        </authorList>
    </citation>
    <scope>NUCLEOTIDE SEQUENCE [LARGE SCALE GENOMIC DNA]</scope>
    <source>
        <strain evidence="2 3">DSM 5079</strain>
    </source>
</reference>
<dbReference type="EMBL" id="RBIZ01000004">
    <property type="protein sequence ID" value="RKR54653.1"/>
    <property type="molecule type" value="Genomic_DNA"/>
</dbReference>
<dbReference type="RefSeq" id="WP_120816911.1">
    <property type="nucleotide sequence ID" value="NZ_RBIZ01000004.1"/>
</dbReference>
<proteinExistence type="predicted"/>
<dbReference type="Proteomes" id="UP000267341">
    <property type="component" value="Unassembled WGS sequence"/>
</dbReference>
<evidence type="ECO:0000259" key="1">
    <source>
        <dbReference type="Pfam" id="PF07812"/>
    </source>
</evidence>
<organism evidence="2 3">
    <name type="scientific">Yokenella regensburgei</name>
    <dbReference type="NCBI Taxonomy" id="158877"/>
    <lineage>
        <taxon>Bacteria</taxon>
        <taxon>Pseudomonadati</taxon>
        <taxon>Pseudomonadota</taxon>
        <taxon>Gammaproteobacteria</taxon>
        <taxon>Enterobacterales</taxon>
        <taxon>Enterobacteriaceae</taxon>
        <taxon>Yokenella</taxon>
    </lineage>
</organism>
<name>A0ABX9RX94_9ENTR</name>
<protein>
    <recommendedName>
        <fullName evidence="1">TfuA-like core domain-containing protein</fullName>
    </recommendedName>
</protein>
<accession>A0ABX9RX94</accession>
<evidence type="ECO:0000313" key="3">
    <source>
        <dbReference type="Proteomes" id="UP000267341"/>
    </source>
</evidence>
<dbReference type="Pfam" id="PF07812">
    <property type="entry name" value="TfuA"/>
    <property type="match status" value="1"/>
</dbReference>
<evidence type="ECO:0000313" key="2">
    <source>
        <dbReference type="EMBL" id="RKR54653.1"/>
    </source>
</evidence>
<comment type="caution">
    <text evidence="2">The sequence shown here is derived from an EMBL/GenBank/DDBJ whole genome shotgun (WGS) entry which is preliminary data.</text>
</comment>